<dbReference type="GO" id="GO:0005829">
    <property type="term" value="C:cytosol"/>
    <property type="evidence" value="ECO:0007669"/>
    <property type="project" value="TreeGrafter"/>
</dbReference>
<evidence type="ECO:0000313" key="2">
    <source>
        <dbReference type="Proteomes" id="UP000534286"/>
    </source>
</evidence>
<name>A0A7W7S0J0_9ACTN</name>
<comment type="caution">
    <text evidence="1">The sequence shown here is derived from an EMBL/GenBank/DDBJ whole genome shotgun (WGS) entry which is preliminary data.</text>
</comment>
<gene>
    <name evidence="1" type="ORF">FHR32_006053</name>
</gene>
<reference evidence="1 2" key="1">
    <citation type="submission" date="2020-08" db="EMBL/GenBank/DDBJ databases">
        <title>Sequencing the genomes of 1000 actinobacteria strains.</title>
        <authorList>
            <person name="Klenk H.-P."/>
        </authorList>
    </citation>
    <scope>NUCLEOTIDE SEQUENCE [LARGE SCALE GENOMIC DNA]</scope>
    <source>
        <strain evidence="1 2">DSM 43023</strain>
    </source>
</reference>
<dbReference type="SUPFAM" id="SSF55298">
    <property type="entry name" value="YjgF-like"/>
    <property type="match status" value="1"/>
</dbReference>
<proteinExistence type="predicted"/>
<accession>A0A7W7S0J0</accession>
<dbReference type="AlphaFoldDB" id="A0A7W7S0J0"/>
<dbReference type="PANTHER" id="PTHR11803">
    <property type="entry name" value="2-IMINOBUTANOATE/2-IMINOPROPANOATE DEAMINASE RIDA"/>
    <property type="match status" value="1"/>
</dbReference>
<evidence type="ECO:0000313" key="1">
    <source>
        <dbReference type="EMBL" id="MBB4941676.1"/>
    </source>
</evidence>
<dbReference type="EC" id="3.5.99.10" evidence="1"/>
<dbReference type="PANTHER" id="PTHR11803:SF39">
    <property type="entry name" value="2-IMINOBUTANOATE_2-IMINOPROPANOATE DEAMINASE"/>
    <property type="match status" value="1"/>
</dbReference>
<dbReference type="InterPro" id="IPR035959">
    <property type="entry name" value="RutC-like_sf"/>
</dbReference>
<organism evidence="1 2">
    <name type="scientific">Streptosporangium album</name>
    <dbReference type="NCBI Taxonomy" id="47479"/>
    <lineage>
        <taxon>Bacteria</taxon>
        <taxon>Bacillati</taxon>
        <taxon>Actinomycetota</taxon>
        <taxon>Actinomycetes</taxon>
        <taxon>Streptosporangiales</taxon>
        <taxon>Streptosporangiaceae</taxon>
        <taxon>Streptosporangium</taxon>
    </lineage>
</organism>
<sequence length="158" mass="16969">MTREQIRTSGAPAPGGAYSQAIIANGFLYTAGTGPHDPATGEVVGDTITEQTQQVLRNLSALLAAQGLDFSDVVKVTTHLADLHRDYDAYNAVYEQALPSPYPVRTTVGSTLDRKLVEIDVEHRHGRAAHGGDTRQTEFFVAALASVVLRPRLPAALF</sequence>
<dbReference type="InterPro" id="IPR006175">
    <property type="entry name" value="YjgF/YER057c/UK114"/>
</dbReference>
<dbReference type="GO" id="GO:0120241">
    <property type="term" value="F:2-iminobutanoate/2-iminopropanoate deaminase"/>
    <property type="evidence" value="ECO:0007669"/>
    <property type="project" value="UniProtKB-EC"/>
</dbReference>
<dbReference type="EMBL" id="JACHJU010000002">
    <property type="protein sequence ID" value="MBB4941676.1"/>
    <property type="molecule type" value="Genomic_DNA"/>
</dbReference>
<keyword evidence="1" id="KW-0378">Hydrolase</keyword>
<dbReference type="CDD" id="cd00448">
    <property type="entry name" value="YjgF_YER057c_UK114_family"/>
    <property type="match status" value="1"/>
</dbReference>
<dbReference type="Proteomes" id="UP000534286">
    <property type="component" value="Unassembled WGS sequence"/>
</dbReference>
<keyword evidence="2" id="KW-1185">Reference proteome</keyword>
<dbReference type="Pfam" id="PF01042">
    <property type="entry name" value="Ribonuc_L-PSP"/>
    <property type="match status" value="1"/>
</dbReference>
<dbReference type="RefSeq" id="WP_184757699.1">
    <property type="nucleotide sequence ID" value="NZ_BAABEK010000117.1"/>
</dbReference>
<protein>
    <submittedName>
        <fullName evidence="1">2-iminobutanoate/2-iminopropanoate deaminase</fullName>
        <ecNumber evidence="1">3.5.99.10</ecNumber>
    </submittedName>
</protein>
<dbReference type="Gene3D" id="3.30.1330.40">
    <property type="entry name" value="RutC-like"/>
    <property type="match status" value="1"/>
</dbReference>